<reference evidence="6 7" key="1">
    <citation type="journal article" date="2017" name="Nat. Ecol. Evol.">
        <title>Scallop genome provides insights into evolution of bilaterian karyotype and development.</title>
        <authorList>
            <person name="Wang S."/>
            <person name="Zhang J."/>
            <person name="Jiao W."/>
            <person name="Li J."/>
            <person name="Xun X."/>
            <person name="Sun Y."/>
            <person name="Guo X."/>
            <person name="Huan P."/>
            <person name="Dong B."/>
            <person name="Zhang L."/>
            <person name="Hu X."/>
            <person name="Sun X."/>
            <person name="Wang J."/>
            <person name="Zhao C."/>
            <person name="Wang Y."/>
            <person name="Wang D."/>
            <person name="Huang X."/>
            <person name="Wang R."/>
            <person name="Lv J."/>
            <person name="Li Y."/>
            <person name="Zhang Z."/>
            <person name="Liu B."/>
            <person name="Lu W."/>
            <person name="Hui Y."/>
            <person name="Liang J."/>
            <person name="Zhou Z."/>
            <person name="Hou R."/>
            <person name="Li X."/>
            <person name="Liu Y."/>
            <person name="Li H."/>
            <person name="Ning X."/>
            <person name="Lin Y."/>
            <person name="Zhao L."/>
            <person name="Xing Q."/>
            <person name="Dou J."/>
            <person name="Li Y."/>
            <person name="Mao J."/>
            <person name="Guo H."/>
            <person name="Dou H."/>
            <person name="Li T."/>
            <person name="Mu C."/>
            <person name="Jiang W."/>
            <person name="Fu Q."/>
            <person name="Fu X."/>
            <person name="Miao Y."/>
            <person name="Liu J."/>
            <person name="Yu Q."/>
            <person name="Li R."/>
            <person name="Liao H."/>
            <person name="Li X."/>
            <person name="Kong Y."/>
            <person name="Jiang Z."/>
            <person name="Chourrout D."/>
            <person name="Li R."/>
            <person name="Bao Z."/>
        </authorList>
    </citation>
    <scope>NUCLEOTIDE SEQUENCE [LARGE SCALE GENOMIC DNA]</scope>
    <source>
        <strain evidence="6 7">PY_sf001</strain>
    </source>
</reference>
<feature type="domain" description="Carboxylesterase type B" evidence="5">
    <location>
        <begin position="685"/>
        <end position="1215"/>
    </location>
</feature>
<dbReference type="Gene3D" id="3.40.50.1820">
    <property type="entry name" value="alpha/beta hydrolase"/>
    <property type="match status" value="2"/>
</dbReference>
<evidence type="ECO:0000256" key="4">
    <source>
        <dbReference type="ARBA" id="ARBA00022801"/>
    </source>
</evidence>
<protein>
    <submittedName>
        <fullName evidence="6">Neuroligin-4, Y-linked</fullName>
    </submittedName>
</protein>
<feature type="domain" description="Carboxylesterase type B" evidence="5">
    <location>
        <begin position="72"/>
        <end position="591"/>
    </location>
</feature>
<dbReference type="FunFam" id="3.40.50.1820:FF:000127">
    <property type="entry name" value="Thyroglobulin"/>
    <property type="match status" value="2"/>
</dbReference>
<dbReference type="OrthoDB" id="6111613at2759"/>
<proteinExistence type="inferred from homology"/>
<comment type="similarity">
    <text evidence="2">Belongs to the 'GDXG' lipolytic enzyme family.</text>
</comment>
<gene>
    <name evidence="6" type="ORF">KP79_PYT11090</name>
</gene>
<sequence>MSLVIDRKHWIQPYGPSSSFKPYDEEEDHISAIMNKAQAVGWYGVLSLLLLKGYNVLSKSTNDIPTTTIQWSTRLGPVLGLNVTSDNGSSFQFKGIPFAKPPIGDLRFRKPEVPNAWSGILNCTTYMDACMQSGTHVSEDCLYLNVFVPNSLDASAKRAVMVWIHGGSFISGSGSGTDGSALALHGDVIVVTINYRLNIFGFFTTGDNSATGNYGLWDQMLALQWVKNNIGDFGGDTTRITIIGESAGGASVGMLAIIPQNRGLFQRVIAESGSCVGPRDSGVESMKVFARVVNELGCSSNSSVSTVTCLRRQSAGQLGIAFYTAFIHVQNASFTILSALGPTIDGELFIKDFEAILTDHNSDAMKFFRDLDLLTGLNSAESGLFYFDLLRHQKVFPKFNFTVAILANIPYNNVIPTLVRQLYDNCDAIFTSIADKYVEPVTSGDAEDQTSSVSNLYADVNYNSPAFRSLDAHIGASTKTYQYLFSHEPRWGLVRPRPLWLHGANHADELPFVFGLNEFYPSNILKDDDELAISRRVMTYWTNFAKSGNPNGNDSDLLEWPQYTLPNKSFLNISVTDSVGHALWADRMEFWNKDVPSQLRRCRATSGVSSLMTIDMLISVTLKKDLSAQSLTSSYKHGVSEKTLKHCLLLELIIRISLTMESVQYIGMIFVMVHSMTATNTHPDGVITTTYGAIQGKVVTVRNESVYQFLKVPFAKPPLGNLRFQKPERPDSWNGTRNAVHYGPPCMQRLLTRYKNILEDSTVSEDCLYLNVYVPGRIDVNANLSVMVYIHGGGYKTKTASLFDGSFLAQSGNVIVIIPNYRLGFFGFLSTEDEAAKGNYGLWDQIFCLRWVQENIKFFGGNPAKVTMFGHSAGGYSIGLLLLSAETKDLFRRAIPMSGFGLSPRAITHKPRMATIRLATKLGCIPTGWDSTDMSILTDCMRNKTAHELLDGQNKIVAEDSSSPHFIMRPAPVIDKEILMDTPHRIMYNPDSDGSRRYVSADYMTGTNSADGGLIRSYLKVIQTRYNFTLSDGAPTIALCDSIAPALARDYYASSVRIANAICASYTSDGTLADQARRLVNLFGDMMYDSRTVQTLRRHILGNPRSFQFILSHKSSFVTTPGLPPWLTGAYHGDELAYIFGQASHNFSSSERDLSAAMMTYLTNFAKFGNPNGDNSTSTSLPVWPQFEQEQEQYMDFDLNLTIRDHLHRNMVKFWLETVPALNKTGDGAVSMATMSRPLLWSQLLSCFVLVLNLKI</sequence>
<dbReference type="InterPro" id="IPR019826">
    <property type="entry name" value="Carboxylesterase_B_AS"/>
</dbReference>
<evidence type="ECO:0000259" key="5">
    <source>
        <dbReference type="Pfam" id="PF00135"/>
    </source>
</evidence>
<dbReference type="ESTHER" id="mizye-a0a210q160.2">
    <property type="family name" value="Carb_B_Mollusca"/>
</dbReference>
<comment type="caution">
    <text evidence="6">The sequence shown here is derived from an EMBL/GenBank/DDBJ whole genome shotgun (WGS) entry which is preliminary data.</text>
</comment>
<dbReference type="EMBL" id="NEDP02005265">
    <property type="protein sequence ID" value="OWF42494.1"/>
    <property type="molecule type" value="Genomic_DNA"/>
</dbReference>
<dbReference type="AlphaFoldDB" id="A0A210Q160"/>
<dbReference type="PROSITE" id="PS00941">
    <property type="entry name" value="CARBOXYLESTERASE_B_2"/>
    <property type="match status" value="2"/>
</dbReference>
<dbReference type="InterPro" id="IPR002018">
    <property type="entry name" value="CarbesteraseB"/>
</dbReference>
<dbReference type="InterPro" id="IPR019819">
    <property type="entry name" value="Carboxylesterase_B_CS"/>
</dbReference>
<dbReference type="SUPFAM" id="SSF53474">
    <property type="entry name" value="alpha/beta-Hydrolases"/>
    <property type="match status" value="2"/>
</dbReference>
<dbReference type="InterPro" id="IPR051093">
    <property type="entry name" value="Neuroligin/BSAL"/>
</dbReference>
<dbReference type="PANTHER" id="PTHR43903">
    <property type="entry name" value="NEUROLIGIN"/>
    <property type="match status" value="1"/>
</dbReference>
<dbReference type="InterPro" id="IPR029058">
    <property type="entry name" value="AB_hydrolase_fold"/>
</dbReference>
<accession>A0A210Q160</accession>
<dbReference type="PROSITE" id="PS01173">
    <property type="entry name" value="LIPASE_GDXG_HIS"/>
    <property type="match status" value="1"/>
</dbReference>
<keyword evidence="7" id="KW-1185">Reference proteome</keyword>
<comment type="similarity">
    <text evidence="1">Belongs to the type-B carboxylesterase/lipase family.</text>
</comment>
<evidence type="ECO:0000313" key="7">
    <source>
        <dbReference type="Proteomes" id="UP000242188"/>
    </source>
</evidence>
<organism evidence="6 7">
    <name type="scientific">Mizuhopecten yessoensis</name>
    <name type="common">Japanese scallop</name>
    <name type="synonym">Patinopecten yessoensis</name>
    <dbReference type="NCBI Taxonomy" id="6573"/>
    <lineage>
        <taxon>Eukaryota</taxon>
        <taxon>Metazoa</taxon>
        <taxon>Spiralia</taxon>
        <taxon>Lophotrochozoa</taxon>
        <taxon>Mollusca</taxon>
        <taxon>Bivalvia</taxon>
        <taxon>Autobranchia</taxon>
        <taxon>Pteriomorphia</taxon>
        <taxon>Pectinida</taxon>
        <taxon>Pectinoidea</taxon>
        <taxon>Pectinidae</taxon>
        <taxon>Mizuhopecten</taxon>
    </lineage>
</organism>
<evidence type="ECO:0000256" key="3">
    <source>
        <dbReference type="ARBA" id="ARBA00022729"/>
    </source>
</evidence>
<dbReference type="InterPro" id="IPR002168">
    <property type="entry name" value="Lipase_GDXG_HIS_AS"/>
</dbReference>
<dbReference type="ESTHER" id="mizye-a0a210q160.1">
    <property type="family name" value="Carb_B_Mollusca"/>
</dbReference>
<keyword evidence="4" id="KW-0378">Hydrolase</keyword>
<dbReference type="Proteomes" id="UP000242188">
    <property type="component" value="Unassembled WGS sequence"/>
</dbReference>
<keyword evidence="3" id="KW-0732">Signal</keyword>
<dbReference type="Pfam" id="PF00135">
    <property type="entry name" value="COesterase"/>
    <property type="match status" value="2"/>
</dbReference>
<evidence type="ECO:0000313" key="6">
    <source>
        <dbReference type="EMBL" id="OWF42494.1"/>
    </source>
</evidence>
<dbReference type="STRING" id="6573.A0A210Q160"/>
<dbReference type="GO" id="GO:0016787">
    <property type="term" value="F:hydrolase activity"/>
    <property type="evidence" value="ECO:0007669"/>
    <property type="project" value="UniProtKB-KW"/>
</dbReference>
<name>A0A210Q160_MIZYE</name>
<evidence type="ECO:0000256" key="1">
    <source>
        <dbReference type="ARBA" id="ARBA00005964"/>
    </source>
</evidence>
<dbReference type="PROSITE" id="PS00122">
    <property type="entry name" value="CARBOXYLESTERASE_B_1"/>
    <property type="match status" value="1"/>
</dbReference>
<evidence type="ECO:0000256" key="2">
    <source>
        <dbReference type="ARBA" id="ARBA00010515"/>
    </source>
</evidence>